<dbReference type="Proteomes" id="UP001596540">
    <property type="component" value="Unassembled WGS sequence"/>
</dbReference>
<proteinExistence type="predicted"/>
<keyword evidence="3" id="KW-1185">Reference proteome</keyword>
<organism evidence="2 3">
    <name type="scientific">Marinactinospora rubrisoli</name>
    <dbReference type="NCBI Taxonomy" id="2715399"/>
    <lineage>
        <taxon>Bacteria</taxon>
        <taxon>Bacillati</taxon>
        <taxon>Actinomycetota</taxon>
        <taxon>Actinomycetes</taxon>
        <taxon>Streptosporangiales</taxon>
        <taxon>Nocardiopsidaceae</taxon>
        <taxon>Marinactinospora</taxon>
    </lineage>
</organism>
<dbReference type="Pfam" id="PF10944">
    <property type="entry name" value="DUF2630"/>
    <property type="match status" value="1"/>
</dbReference>
<sequence length="82" mass="9953">MNHPRNHETELIRRIGELVTEERDLREQNEHRLTPEERQRMRELDTALNECWDLLRRRRAGERHARDADLPVRPAAVPRGRR</sequence>
<protein>
    <submittedName>
        <fullName evidence="2">DUF2630 family protein</fullName>
    </submittedName>
</protein>
<dbReference type="InterPro" id="IPR020311">
    <property type="entry name" value="Uncharacterised_Rv0898c"/>
</dbReference>
<name>A0ABW2KKX9_9ACTN</name>
<reference evidence="3" key="1">
    <citation type="journal article" date="2019" name="Int. J. Syst. Evol. Microbiol.">
        <title>The Global Catalogue of Microorganisms (GCM) 10K type strain sequencing project: providing services to taxonomists for standard genome sequencing and annotation.</title>
        <authorList>
            <consortium name="The Broad Institute Genomics Platform"/>
            <consortium name="The Broad Institute Genome Sequencing Center for Infectious Disease"/>
            <person name="Wu L."/>
            <person name="Ma J."/>
        </authorList>
    </citation>
    <scope>NUCLEOTIDE SEQUENCE [LARGE SCALE GENOMIC DNA]</scope>
    <source>
        <strain evidence="3">CGMCC 4.7382</strain>
    </source>
</reference>
<dbReference type="RefSeq" id="WP_379873305.1">
    <property type="nucleotide sequence ID" value="NZ_JBHTBH010000013.1"/>
</dbReference>
<dbReference type="EMBL" id="JBHTBH010000013">
    <property type="protein sequence ID" value="MFC7330659.1"/>
    <property type="molecule type" value="Genomic_DNA"/>
</dbReference>
<accession>A0ABW2KKX9</accession>
<feature type="compositionally biased region" description="Low complexity" evidence="1">
    <location>
        <begin position="71"/>
        <end position="82"/>
    </location>
</feature>
<evidence type="ECO:0000313" key="2">
    <source>
        <dbReference type="EMBL" id="MFC7330659.1"/>
    </source>
</evidence>
<gene>
    <name evidence="2" type="ORF">ACFQRF_23290</name>
</gene>
<evidence type="ECO:0000256" key="1">
    <source>
        <dbReference type="SAM" id="MobiDB-lite"/>
    </source>
</evidence>
<evidence type="ECO:0000313" key="3">
    <source>
        <dbReference type="Proteomes" id="UP001596540"/>
    </source>
</evidence>
<comment type="caution">
    <text evidence="2">The sequence shown here is derived from an EMBL/GenBank/DDBJ whole genome shotgun (WGS) entry which is preliminary data.</text>
</comment>
<feature type="region of interest" description="Disordered" evidence="1">
    <location>
        <begin position="62"/>
        <end position="82"/>
    </location>
</feature>